<name>A0A0E0HJG1_ORYNI</name>
<accession>A0A0E0HJG1</accession>
<organism evidence="1">
    <name type="scientific">Oryza nivara</name>
    <name type="common">Indian wild rice</name>
    <name type="synonym">Oryza sativa f. spontanea</name>
    <dbReference type="NCBI Taxonomy" id="4536"/>
    <lineage>
        <taxon>Eukaryota</taxon>
        <taxon>Viridiplantae</taxon>
        <taxon>Streptophyta</taxon>
        <taxon>Embryophyta</taxon>
        <taxon>Tracheophyta</taxon>
        <taxon>Spermatophyta</taxon>
        <taxon>Magnoliopsida</taxon>
        <taxon>Liliopsida</taxon>
        <taxon>Poales</taxon>
        <taxon>Poaceae</taxon>
        <taxon>BOP clade</taxon>
        <taxon>Oryzoideae</taxon>
        <taxon>Oryzeae</taxon>
        <taxon>Oryzinae</taxon>
        <taxon>Oryza</taxon>
    </lineage>
</organism>
<evidence type="ECO:0000313" key="1">
    <source>
        <dbReference type="EnsemblPlants" id="ONIVA05G30240.5"/>
    </source>
</evidence>
<sequence>MEWIFAHSASAAPCEESRGQDLPLSYPSVIFQPLRPHYLHPAHHDPRYSHGSLLVLVTLVRSIIAPDTISCDTPFRCRLGLI</sequence>
<protein>
    <submittedName>
        <fullName evidence="1">Uncharacterized protein</fullName>
    </submittedName>
</protein>
<proteinExistence type="predicted"/>
<dbReference type="AlphaFoldDB" id="A0A0E0HJG1"/>
<keyword evidence="2" id="KW-1185">Reference proteome</keyword>
<reference evidence="1" key="1">
    <citation type="submission" date="2015-04" db="UniProtKB">
        <authorList>
            <consortium name="EnsemblPlants"/>
        </authorList>
    </citation>
    <scope>IDENTIFICATION</scope>
    <source>
        <strain evidence="1">SL10</strain>
    </source>
</reference>
<dbReference type="HOGENOM" id="CLU_2562297_0_0_1"/>
<dbReference type="Gramene" id="ONIVA05G30240.5">
    <property type="protein sequence ID" value="ONIVA05G30240.5"/>
    <property type="gene ID" value="ONIVA05G30240"/>
</dbReference>
<dbReference type="EnsemblPlants" id="ONIVA05G30240.5">
    <property type="protein sequence ID" value="ONIVA05G30240.5"/>
    <property type="gene ID" value="ONIVA05G30240"/>
</dbReference>
<reference evidence="1" key="2">
    <citation type="submission" date="2018-04" db="EMBL/GenBank/DDBJ databases">
        <title>OnivRS2 (Oryza nivara Reference Sequence Version 2).</title>
        <authorList>
            <person name="Zhang J."/>
            <person name="Kudrna D."/>
            <person name="Lee S."/>
            <person name="Talag J."/>
            <person name="Rajasekar S."/>
            <person name="Welchert J."/>
            <person name="Hsing Y.-I."/>
            <person name="Wing R.A."/>
        </authorList>
    </citation>
    <scope>NUCLEOTIDE SEQUENCE [LARGE SCALE GENOMIC DNA]</scope>
    <source>
        <strain evidence="1">SL10</strain>
    </source>
</reference>
<evidence type="ECO:0000313" key="2">
    <source>
        <dbReference type="Proteomes" id="UP000006591"/>
    </source>
</evidence>
<dbReference type="Proteomes" id="UP000006591">
    <property type="component" value="Chromosome 5"/>
</dbReference>